<feature type="compositionally biased region" description="Basic and acidic residues" evidence="1">
    <location>
        <begin position="1"/>
        <end position="17"/>
    </location>
</feature>
<keyword evidence="2" id="KW-0472">Membrane</keyword>
<keyword evidence="2" id="KW-0812">Transmembrane</keyword>
<reference evidence="3 4" key="1">
    <citation type="journal article" date="2021" name="Hortic Res">
        <title>The domestication of Cucurbita argyrosperma as revealed by the genome of its wild relative.</title>
        <authorList>
            <person name="Barrera-Redondo J."/>
            <person name="Sanchez-de la Vega G."/>
            <person name="Aguirre-Liguori J.A."/>
            <person name="Castellanos-Morales G."/>
            <person name="Gutierrez-Guerrero Y.T."/>
            <person name="Aguirre-Dugua X."/>
            <person name="Aguirre-Planter E."/>
            <person name="Tenaillon M.I."/>
            <person name="Lira-Saade R."/>
            <person name="Eguiarte L.E."/>
        </authorList>
    </citation>
    <scope>NUCLEOTIDE SEQUENCE [LARGE SCALE GENOMIC DNA]</scope>
    <source>
        <strain evidence="3">JBR-2021</strain>
    </source>
</reference>
<feature type="transmembrane region" description="Helical" evidence="2">
    <location>
        <begin position="54"/>
        <end position="71"/>
    </location>
</feature>
<accession>A0AAV6LW59</accession>
<evidence type="ECO:0000256" key="2">
    <source>
        <dbReference type="SAM" id="Phobius"/>
    </source>
</evidence>
<feature type="region of interest" description="Disordered" evidence="1">
    <location>
        <begin position="1"/>
        <end position="44"/>
    </location>
</feature>
<feature type="non-terminal residue" evidence="3">
    <location>
        <position position="1"/>
    </location>
</feature>
<proteinExistence type="predicted"/>
<gene>
    <name evidence="3" type="ORF">SDJN03_30254</name>
</gene>
<keyword evidence="2" id="KW-1133">Transmembrane helix</keyword>
<dbReference type="AlphaFoldDB" id="A0AAV6LW59"/>
<keyword evidence="4" id="KW-1185">Reference proteome</keyword>
<sequence length="77" mass="8466">MTEKQRSKEKDGGKNSGDRNIMYPGRPFTPNLPRPRSSIKNGFLKTDHPRVGNLIIKVWLWAVAVAAAAAAPPKPKS</sequence>
<dbReference type="Proteomes" id="UP000685013">
    <property type="component" value="Chromosome 20"/>
</dbReference>
<dbReference type="EMBL" id="JAGKQH010000020">
    <property type="protein sequence ID" value="KAG6571339.1"/>
    <property type="molecule type" value="Genomic_DNA"/>
</dbReference>
<evidence type="ECO:0000256" key="1">
    <source>
        <dbReference type="SAM" id="MobiDB-lite"/>
    </source>
</evidence>
<organism evidence="3 4">
    <name type="scientific">Cucurbita argyrosperma subsp. sororia</name>
    <dbReference type="NCBI Taxonomy" id="37648"/>
    <lineage>
        <taxon>Eukaryota</taxon>
        <taxon>Viridiplantae</taxon>
        <taxon>Streptophyta</taxon>
        <taxon>Embryophyta</taxon>
        <taxon>Tracheophyta</taxon>
        <taxon>Spermatophyta</taxon>
        <taxon>Magnoliopsida</taxon>
        <taxon>eudicotyledons</taxon>
        <taxon>Gunneridae</taxon>
        <taxon>Pentapetalae</taxon>
        <taxon>rosids</taxon>
        <taxon>fabids</taxon>
        <taxon>Cucurbitales</taxon>
        <taxon>Cucurbitaceae</taxon>
        <taxon>Cucurbiteae</taxon>
        <taxon>Cucurbita</taxon>
    </lineage>
</organism>
<evidence type="ECO:0000313" key="3">
    <source>
        <dbReference type="EMBL" id="KAG6571339.1"/>
    </source>
</evidence>
<protein>
    <submittedName>
        <fullName evidence="3">Uncharacterized protein</fullName>
    </submittedName>
</protein>
<comment type="caution">
    <text evidence="3">The sequence shown here is derived from an EMBL/GenBank/DDBJ whole genome shotgun (WGS) entry which is preliminary data.</text>
</comment>
<evidence type="ECO:0000313" key="4">
    <source>
        <dbReference type="Proteomes" id="UP000685013"/>
    </source>
</evidence>
<name>A0AAV6LW59_9ROSI</name>